<name>A0A494VNB5_9SPHI</name>
<proteinExistence type="predicted"/>
<gene>
    <name evidence="1" type="ORF">HYN43_007900</name>
</gene>
<accession>A0A494VNB5</accession>
<dbReference type="KEGG" id="muh:HYN43_007900"/>
<dbReference type="OrthoDB" id="9884370at2"/>
<dbReference type="AlphaFoldDB" id="A0A494VNB5"/>
<sequence length="98" mass="11431">MSCVIDCSGFNLKFIKRGSLSGEIKFQNRKTNELFEGKFAVNYEHNSERIIIVMFIIDGVFQRTTRRWFLPQSMFIADTENFHQELSFISDVIKKSVG</sequence>
<keyword evidence="2" id="KW-1185">Reference proteome</keyword>
<reference evidence="1 2" key="1">
    <citation type="submission" date="2018-10" db="EMBL/GenBank/DDBJ databases">
        <title>Genome sequencing of Mucilaginibacter sp. HYN0043.</title>
        <authorList>
            <person name="Kim M."/>
            <person name="Yi H."/>
        </authorList>
    </citation>
    <scope>NUCLEOTIDE SEQUENCE [LARGE SCALE GENOMIC DNA]</scope>
    <source>
        <strain evidence="1 2">HYN0043</strain>
    </source>
</reference>
<dbReference type="EMBL" id="CP032869">
    <property type="protein sequence ID" value="AYL95221.1"/>
    <property type="molecule type" value="Genomic_DNA"/>
</dbReference>
<protein>
    <submittedName>
        <fullName evidence="1">Uncharacterized protein</fullName>
    </submittedName>
</protein>
<evidence type="ECO:0000313" key="2">
    <source>
        <dbReference type="Proteomes" id="UP000270046"/>
    </source>
</evidence>
<dbReference type="Proteomes" id="UP000270046">
    <property type="component" value="Chromosome"/>
</dbReference>
<evidence type="ECO:0000313" key="1">
    <source>
        <dbReference type="EMBL" id="AYL95221.1"/>
    </source>
</evidence>
<organism evidence="1 2">
    <name type="scientific">Mucilaginibacter celer</name>
    <dbReference type="NCBI Taxonomy" id="2305508"/>
    <lineage>
        <taxon>Bacteria</taxon>
        <taxon>Pseudomonadati</taxon>
        <taxon>Bacteroidota</taxon>
        <taxon>Sphingobacteriia</taxon>
        <taxon>Sphingobacteriales</taxon>
        <taxon>Sphingobacteriaceae</taxon>
        <taxon>Mucilaginibacter</taxon>
    </lineage>
</organism>